<keyword evidence="3" id="KW-0238">DNA-binding</keyword>
<evidence type="ECO:0000256" key="1">
    <source>
        <dbReference type="ARBA" id="ARBA00009437"/>
    </source>
</evidence>
<evidence type="ECO:0000259" key="5">
    <source>
        <dbReference type="PROSITE" id="PS50931"/>
    </source>
</evidence>
<evidence type="ECO:0000256" key="4">
    <source>
        <dbReference type="ARBA" id="ARBA00023163"/>
    </source>
</evidence>
<dbReference type="GO" id="GO:0032993">
    <property type="term" value="C:protein-DNA complex"/>
    <property type="evidence" value="ECO:0007669"/>
    <property type="project" value="TreeGrafter"/>
</dbReference>
<dbReference type="GO" id="GO:0003677">
    <property type="term" value="F:DNA binding"/>
    <property type="evidence" value="ECO:0007669"/>
    <property type="project" value="UniProtKB-KW"/>
</dbReference>
<accession>A0A9D1XL36</accession>
<dbReference type="PRINTS" id="PR00039">
    <property type="entry name" value="HTHLYSR"/>
</dbReference>
<dbReference type="AlphaFoldDB" id="A0A9D1XL36"/>
<dbReference type="PROSITE" id="PS50931">
    <property type="entry name" value="HTH_LYSR"/>
    <property type="match status" value="1"/>
</dbReference>
<dbReference type="GO" id="GO:0003700">
    <property type="term" value="F:DNA-binding transcription factor activity"/>
    <property type="evidence" value="ECO:0007669"/>
    <property type="project" value="InterPro"/>
</dbReference>
<dbReference type="Gene3D" id="1.10.10.10">
    <property type="entry name" value="Winged helix-like DNA-binding domain superfamily/Winged helix DNA-binding domain"/>
    <property type="match status" value="1"/>
</dbReference>
<gene>
    <name evidence="6" type="ORF">H9980_05630</name>
</gene>
<proteinExistence type="inferred from homology"/>
<reference evidence="6" key="2">
    <citation type="submission" date="2021-04" db="EMBL/GenBank/DDBJ databases">
        <authorList>
            <person name="Gilroy R."/>
        </authorList>
    </citation>
    <scope>NUCLEOTIDE SEQUENCE</scope>
    <source>
        <strain evidence="6">ChiGjej1B1-14440</strain>
    </source>
</reference>
<dbReference type="SUPFAM" id="SSF53850">
    <property type="entry name" value="Periplasmic binding protein-like II"/>
    <property type="match status" value="1"/>
</dbReference>
<dbReference type="Gene3D" id="3.40.190.10">
    <property type="entry name" value="Periplasmic binding protein-like II"/>
    <property type="match status" value="2"/>
</dbReference>
<dbReference type="PANTHER" id="PTHR30346:SF28">
    <property type="entry name" value="HTH-TYPE TRANSCRIPTIONAL REGULATOR CYNR"/>
    <property type="match status" value="1"/>
</dbReference>
<keyword evidence="2" id="KW-0805">Transcription regulation</keyword>
<dbReference type="InterPro" id="IPR036388">
    <property type="entry name" value="WH-like_DNA-bd_sf"/>
</dbReference>
<keyword evidence="4" id="KW-0804">Transcription</keyword>
<sequence length="295" mass="34660">MELRQLRYIIKIAECGTMLKAADELFISQSGLTRSLKSLEKELGMEIFDRINNRLVLNEYGKIIVADGKKILNDVDKLQTKVKNQYNLNMNMLIGSCAPAPLWAFRYTMKRQYPDTPFRYETMSDAEKLIKGLNDHYYTAIILDYPILKDDVVCFKMCQEVLNISTTSDQPISSKKEITFNELNGYNFLEYSNTGYWHEVCVNNMPDSHFIVQDDLELYEILQKQSSLFTFRTSLTIPRFHLYEDRVYIPITDQEATLSFYLICNKKEYPKISKIKDNIANVDWTHYRSEDFEVR</sequence>
<dbReference type="PANTHER" id="PTHR30346">
    <property type="entry name" value="TRANSCRIPTIONAL DUAL REGULATOR HCAR-RELATED"/>
    <property type="match status" value="1"/>
</dbReference>
<evidence type="ECO:0000313" key="7">
    <source>
        <dbReference type="Proteomes" id="UP000886724"/>
    </source>
</evidence>
<comment type="similarity">
    <text evidence="1">Belongs to the LysR transcriptional regulatory family.</text>
</comment>
<dbReference type="InterPro" id="IPR000847">
    <property type="entry name" value="LysR_HTH_N"/>
</dbReference>
<feature type="domain" description="HTH lysR-type" evidence="5">
    <location>
        <begin position="1"/>
        <end position="58"/>
    </location>
</feature>
<dbReference type="Proteomes" id="UP000886724">
    <property type="component" value="Unassembled WGS sequence"/>
</dbReference>
<reference evidence="6" key="1">
    <citation type="journal article" date="2021" name="PeerJ">
        <title>Extensive microbial diversity within the chicken gut microbiome revealed by metagenomics and culture.</title>
        <authorList>
            <person name="Gilroy R."/>
            <person name="Ravi A."/>
            <person name="Getino M."/>
            <person name="Pursley I."/>
            <person name="Horton D.L."/>
            <person name="Alikhan N.F."/>
            <person name="Baker D."/>
            <person name="Gharbi K."/>
            <person name="Hall N."/>
            <person name="Watson M."/>
            <person name="Adriaenssens E.M."/>
            <person name="Foster-Nyarko E."/>
            <person name="Jarju S."/>
            <person name="Secka A."/>
            <person name="Antonio M."/>
            <person name="Oren A."/>
            <person name="Chaudhuri R.R."/>
            <person name="La Ragione R."/>
            <person name="Hildebrand F."/>
            <person name="Pallen M.J."/>
        </authorList>
    </citation>
    <scope>NUCLEOTIDE SEQUENCE</scope>
    <source>
        <strain evidence="6">ChiGjej1B1-14440</strain>
    </source>
</reference>
<dbReference type="InterPro" id="IPR036390">
    <property type="entry name" value="WH_DNA-bd_sf"/>
</dbReference>
<name>A0A9D1XL36_9FIRM</name>
<dbReference type="EMBL" id="DXET01000127">
    <property type="protein sequence ID" value="HIX81437.1"/>
    <property type="molecule type" value="Genomic_DNA"/>
</dbReference>
<evidence type="ECO:0000313" key="6">
    <source>
        <dbReference type="EMBL" id="HIX81437.1"/>
    </source>
</evidence>
<dbReference type="Pfam" id="PF00126">
    <property type="entry name" value="HTH_1"/>
    <property type="match status" value="1"/>
</dbReference>
<organism evidence="6 7">
    <name type="scientific">Candidatus Erysipelatoclostridium merdavium</name>
    <dbReference type="NCBI Taxonomy" id="2838566"/>
    <lineage>
        <taxon>Bacteria</taxon>
        <taxon>Bacillati</taxon>
        <taxon>Bacillota</taxon>
        <taxon>Erysipelotrichia</taxon>
        <taxon>Erysipelotrichales</taxon>
        <taxon>Erysipelotrichales incertae sedis</taxon>
    </lineage>
</organism>
<protein>
    <submittedName>
        <fullName evidence="6">LysR family transcriptional regulator</fullName>
    </submittedName>
</protein>
<evidence type="ECO:0000256" key="3">
    <source>
        <dbReference type="ARBA" id="ARBA00023125"/>
    </source>
</evidence>
<dbReference type="SUPFAM" id="SSF46785">
    <property type="entry name" value="Winged helix' DNA-binding domain"/>
    <property type="match status" value="1"/>
</dbReference>
<comment type="caution">
    <text evidence="6">The sequence shown here is derived from an EMBL/GenBank/DDBJ whole genome shotgun (WGS) entry which is preliminary data.</text>
</comment>
<evidence type="ECO:0000256" key="2">
    <source>
        <dbReference type="ARBA" id="ARBA00023015"/>
    </source>
</evidence>